<evidence type="ECO:0000256" key="2">
    <source>
        <dbReference type="PROSITE-ProRule" id="PRU00703"/>
    </source>
</evidence>
<dbReference type="InterPro" id="IPR046342">
    <property type="entry name" value="CBS_dom_sf"/>
</dbReference>
<dbReference type="PANTHER" id="PTHR43080">
    <property type="entry name" value="CBS DOMAIN-CONTAINING PROTEIN CBSX3, MITOCHONDRIAL"/>
    <property type="match status" value="1"/>
</dbReference>
<keyword evidence="5" id="KW-1185">Reference proteome</keyword>
<dbReference type="Gene3D" id="3.10.580.10">
    <property type="entry name" value="CBS-domain"/>
    <property type="match status" value="1"/>
</dbReference>
<dbReference type="InterPro" id="IPR000644">
    <property type="entry name" value="CBS_dom"/>
</dbReference>
<dbReference type="OrthoDB" id="9789996at2"/>
<evidence type="ECO:0000259" key="3">
    <source>
        <dbReference type="PROSITE" id="PS51371"/>
    </source>
</evidence>
<dbReference type="SUPFAM" id="SSF54631">
    <property type="entry name" value="CBS-domain pair"/>
    <property type="match status" value="1"/>
</dbReference>
<evidence type="ECO:0000313" key="4">
    <source>
        <dbReference type="EMBL" id="RIQ20204.1"/>
    </source>
</evidence>
<gene>
    <name evidence="4" type="ORF">DY240_19065</name>
</gene>
<feature type="domain" description="CBS" evidence="3">
    <location>
        <begin position="1"/>
        <end position="57"/>
    </location>
</feature>
<keyword evidence="1 2" id="KW-0129">CBS domain</keyword>
<reference evidence="4 5" key="1">
    <citation type="submission" date="2018-09" db="EMBL/GenBank/DDBJ databases">
        <title>Isolation, diversity and antifungal activity of actinobacteria from wheat.</title>
        <authorList>
            <person name="Han C."/>
        </authorList>
    </citation>
    <scope>NUCLEOTIDE SEQUENCE [LARGE SCALE GENOMIC DNA]</scope>
    <source>
        <strain evidence="4 5">NEAU-YY265</strain>
    </source>
</reference>
<dbReference type="EMBL" id="QUAL01000177">
    <property type="protein sequence ID" value="RIQ20204.1"/>
    <property type="molecule type" value="Genomic_DNA"/>
</dbReference>
<dbReference type="Pfam" id="PF00571">
    <property type="entry name" value="CBS"/>
    <property type="match status" value="2"/>
</dbReference>
<dbReference type="Proteomes" id="UP000284057">
    <property type="component" value="Unassembled WGS sequence"/>
</dbReference>
<evidence type="ECO:0000256" key="1">
    <source>
        <dbReference type="ARBA" id="ARBA00023122"/>
    </source>
</evidence>
<dbReference type="InterPro" id="IPR051257">
    <property type="entry name" value="Diverse_CBS-Domain"/>
</dbReference>
<dbReference type="PANTHER" id="PTHR43080:SF2">
    <property type="entry name" value="CBS DOMAIN-CONTAINING PROTEIN"/>
    <property type="match status" value="1"/>
</dbReference>
<protein>
    <submittedName>
        <fullName evidence="4">CBS domain-containing protein</fullName>
    </submittedName>
</protein>
<name>A0A418KMP5_9ACTN</name>
<accession>A0A418KMP5</accession>
<feature type="domain" description="CBS" evidence="3">
    <location>
        <begin position="65"/>
        <end position="125"/>
    </location>
</feature>
<sequence length="132" mass="13938">MTTEVVTLPMDASVRQAAAEMRDHDIGDVLVVDGDELCGVVTDRDLVVRVVAENGDLDAHLGDVCSSGDLVTARPDTSVDDVVQMLREAAVRRVPVVDDQKRPVGMVSIGDLAITEDSRSALADISAAPPNT</sequence>
<evidence type="ECO:0000313" key="5">
    <source>
        <dbReference type="Proteomes" id="UP000284057"/>
    </source>
</evidence>
<organism evidence="4 5">
    <name type="scientific">Jiangella rhizosphaerae</name>
    <dbReference type="NCBI Taxonomy" id="2293569"/>
    <lineage>
        <taxon>Bacteria</taxon>
        <taxon>Bacillati</taxon>
        <taxon>Actinomycetota</taxon>
        <taxon>Actinomycetes</taxon>
        <taxon>Jiangellales</taxon>
        <taxon>Jiangellaceae</taxon>
        <taxon>Jiangella</taxon>
    </lineage>
</organism>
<proteinExistence type="predicted"/>
<dbReference type="AlphaFoldDB" id="A0A418KMP5"/>
<comment type="caution">
    <text evidence="4">The sequence shown here is derived from an EMBL/GenBank/DDBJ whole genome shotgun (WGS) entry which is preliminary data.</text>
</comment>
<dbReference type="PROSITE" id="PS51371">
    <property type="entry name" value="CBS"/>
    <property type="match status" value="2"/>
</dbReference>
<dbReference type="SMART" id="SM00116">
    <property type="entry name" value="CBS"/>
    <property type="match status" value="2"/>
</dbReference>